<proteinExistence type="predicted"/>
<evidence type="ECO:0000313" key="2">
    <source>
        <dbReference type="EMBL" id="KAF2741935.1"/>
    </source>
</evidence>
<evidence type="ECO:0000313" key="3">
    <source>
        <dbReference type="Proteomes" id="UP000799440"/>
    </source>
</evidence>
<accession>A0A6A6UUX6</accession>
<evidence type="ECO:0008006" key="4">
    <source>
        <dbReference type="Google" id="ProtNLM"/>
    </source>
</evidence>
<feature type="chain" id="PRO_5025365103" description="Secreted protein" evidence="1">
    <location>
        <begin position="21"/>
        <end position="188"/>
    </location>
</feature>
<dbReference type="EMBL" id="MU006619">
    <property type="protein sequence ID" value="KAF2741935.1"/>
    <property type="molecule type" value="Genomic_DNA"/>
</dbReference>
<keyword evidence="3" id="KW-1185">Reference proteome</keyword>
<gene>
    <name evidence="2" type="ORF">M011DRAFT_300210</name>
</gene>
<organism evidence="2 3">
    <name type="scientific">Sporormia fimetaria CBS 119925</name>
    <dbReference type="NCBI Taxonomy" id="1340428"/>
    <lineage>
        <taxon>Eukaryota</taxon>
        <taxon>Fungi</taxon>
        <taxon>Dikarya</taxon>
        <taxon>Ascomycota</taxon>
        <taxon>Pezizomycotina</taxon>
        <taxon>Dothideomycetes</taxon>
        <taxon>Pleosporomycetidae</taxon>
        <taxon>Pleosporales</taxon>
        <taxon>Sporormiaceae</taxon>
        <taxon>Sporormia</taxon>
    </lineage>
</organism>
<evidence type="ECO:0000256" key="1">
    <source>
        <dbReference type="SAM" id="SignalP"/>
    </source>
</evidence>
<protein>
    <recommendedName>
        <fullName evidence="4">Secreted protein</fullName>
    </recommendedName>
</protein>
<keyword evidence="1" id="KW-0732">Signal</keyword>
<dbReference type="Proteomes" id="UP000799440">
    <property type="component" value="Unassembled WGS sequence"/>
</dbReference>
<name>A0A6A6UUX6_9PLEO</name>
<sequence length="188" mass="21379">MYRWSMSVHLIVCFPVLLSTFSSQHSTQHHGSIWVAGHADLLSLIFRMSFPRFRIHVRFPHCLFSALAVVATKPPMYHSFKVCFLLNHRHTYASQRPHTTQHCLSIILIAIPTPKHMLFEVSFSRRVRGFLASAQNGGDTPPPFHRPSVKESFPPFPFFPALASAPPLFETPLATARERPTERLRAAP</sequence>
<feature type="signal peptide" evidence="1">
    <location>
        <begin position="1"/>
        <end position="20"/>
    </location>
</feature>
<reference evidence="2" key="1">
    <citation type="journal article" date="2020" name="Stud. Mycol.">
        <title>101 Dothideomycetes genomes: a test case for predicting lifestyles and emergence of pathogens.</title>
        <authorList>
            <person name="Haridas S."/>
            <person name="Albert R."/>
            <person name="Binder M."/>
            <person name="Bloem J."/>
            <person name="Labutti K."/>
            <person name="Salamov A."/>
            <person name="Andreopoulos B."/>
            <person name="Baker S."/>
            <person name="Barry K."/>
            <person name="Bills G."/>
            <person name="Bluhm B."/>
            <person name="Cannon C."/>
            <person name="Castanera R."/>
            <person name="Culley D."/>
            <person name="Daum C."/>
            <person name="Ezra D."/>
            <person name="Gonzalez J."/>
            <person name="Henrissat B."/>
            <person name="Kuo A."/>
            <person name="Liang C."/>
            <person name="Lipzen A."/>
            <person name="Lutzoni F."/>
            <person name="Magnuson J."/>
            <person name="Mondo S."/>
            <person name="Nolan M."/>
            <person name="Ohm R."/>
            <person name="Pangilinan J."/>
            <person name="Park H.-J."/>
            <person name="Ramirez L."/>
            <person name="Alfaro M."/>
            <person name="Sun H."/>
            <person name="Tritt A."/>
            <person name="Yoshinaga Y."/>
            <person name="Zwiers L.-H."/>
            <person name="Turgeon B."/>
            <person name="Goodwin S."/>
            <person name="Spatafora J."/>
            <person name="Crous P."/>
            <person name="Grigoriev I."/>
        </authorList>
    </citation>
    <scope>NUCLEOTIDE SEQUENCE</scope>
    <source>
        <strain evidence="2">CBS 119925</strain>
    </source>
</reference>
<dbReference type="AlphaFoldDB" id="A0A6A6UUX6"/>